<dbReference type="eggNOG" id="COG0457">
    <property type="taxonomic scope" value="Bacteria"/>
</dbReference>
<gene>
    <name evidence="2" type="ORF">ET33_06485</name>
</gene>
<reference evidence="2 3" key="1">
    <citation type="submission" date="2014-06" db="EMBL/GenBank/DDBJ databases">
        <title>Draft genome sequence of Paenibacillus sp. MSt1.</title>
        <authorList>
            <person name="Aw Y.K."/>
            <person name="Ong K.S."/>
            <person name="Gan H.M."/>
            <person name="Lee S.M."/>
        </authorList>
    </citation>
    <scope>NUCLEOTIDE SEQUENCE [LARGE SCALE GENOMIC DNA]</scope>
    <source>
        <strain evidence="2 3">MSt1</strain>
    </source>
</reference>
<dbReference type="InterPro" id="IPR010982">
    <property type="entry name" value="Lambda_DNA-bd_dom_sf"/>
</dbReference>
<dbReference type="SUPFAM" id="SSF47413">
    <property type="entry name" value="lambda repressor-like DNA-binding domains"/>
    <property type="match status" value="1"/>
</dbReference>
<dbReference type="PROSITE" id="PS50943">
    <property type="entry name" value="HTH_CROC1"/>
    <property type="match status" value="1"/>
</dbReference>
<comment type="caution">
    <text evidence="2">The sequence shown here is derived from an EMBL/GenBank/DDBJ whole genome shotgun (WGS) entry which is preliminary data.</text>
</comment>
<sequence>MRGVNRPLRWEIEDQMKLHGYSLNQVAELAGINAGNLSRALNGVARSITIGQLDVLAQLFGKAPGWLYELYIEECISEEKWSRRRLIPYLVRCAELGRHDCIGPVISKLLDNSKNVSIIFAAAEQLFQTEKLREAEHFYQVVIDETKDSFSEMLAVSHYRLFLIAQGTDAEKNWRAVIRFEPFRKRLLEHHQLAALLNLTKACFALQKWDEVKKFADELAKLSMALCRTREKVESERHLIYYYGIGLLFKSIALEKQELYDDAKKYVYSYASLEWPEPLDEEGQKEVEMFGIWGKANLYTLEVLTGNEGIIDEYADYLASLNWLEDILAGLITILKSANTYGFSVDHVLSRFSEAILAFHSFDDDLILSDRHIRFRYHNAIYEFRHGRIEAGLDETLHCLSLAHNMSRNEDYVRCTALFEQYKAYASEQQIASFLKYPVRAV</sequence>
<dbReference type="OrthoDB" id="2470416at2"/>
<name>A0A081P201_9BACL</name>
<keyword evidence="2" id="KW-0238">DNA-binding</keyword>
<dbReference type="RefSeq" id="WP_036684345.1">
    <property type="nucleotide sequence ID" value="NZ_JNVM01000014.1"/>
</dbReference>
<evidence type="ECO:0000313" key="3">
    <source>
        <dbReference type="Proteomes" id="UP000028123"/>
    </source>
</evidence>
<dbReference type="InterPro" id="IPR001387">
    <property type="entry name" value="Cro/C1-type_HTH"/>
</dbReference>
<protein>
    <submittedName>
        <fullName evidence="2">DNA-binding protein</fullName>
    </submittedName>
</protein>
<dbReference type="AlphaFoldDB" id="A0A081P201"/>
<accession>A0A081P201</accession>
<dbReference type="Proteomes" id="UP000028123">
    <property type="component" value="Unassembled WGS sequence"/>
</dbReference>
<feature type="domain" description="HTH cro/C1-type" evidence="1">
    <location>
        <begin position="12"/>
        <end position="67"/>
    </location>
</feature>
<dbReference type="EMBL" id="JNVM01000014">
    <property type="protein sequence ID" value="KEQ24724.1"/>
    <property type="molecule type" value="Genomic_DNA"/>
</dbReference>
<dbReference type="GO" id="GO:0003677">
    <property type="term" value="F:DNA binding"/>
    <property type="evidence" value="ECO:0007669"/>
    <property type="project" value="UniProtKB-KW"/>
</dbReference>
<proteinExistence type="predicted"/>
<organism evidence="2 3">
    <name type="scientific">Paenibacillus tyrfis</name>
    <dbReference type="NCBI Taxonomy" id="1501230"/>
    <lineage>
        <taxon>Bacteria</taxon>
        <taxon>Bacillati</taxon>
        <taxon>Bacillota</taxon>
        <taxon>Bacilli</taxon>
        <taxon>Bacillales</taxon>
        <taxon>Paenibacillaceae</taxon>
        <taxon>Paenibacillus</taxon>
    </lineage>
</organism>
<evidence type="ECO:0000313" key="2">
    <source>
        <dbReference type="EMBL" id="KEQ24724.1"/>
    </source>
</evidence>
<dbReference type="Gene3D" id="1.10.260.40">
    <property type="entry name" value="lambda repressor-like DNA-binding domains"/>
    <property type="match status" value="1"/>
</dbReference>
<keyword evidence="3" id="KW-1185">Reference proteome</keyword>
<evidence type="ECO:0000259" key="1">
    <source>
        <dbReference type="PROSITE" id="PS50943"/>
    </source>
</evidence>
<dbReference type="Pfam" id="PF13443">
    <property type="entry name" value="HTH_26"/>
    <property type="match status" value="1"/>
</dbReference>
<dbReference type="CDD" id="cd00093">
    <property type="entry name" value="HTH_XRE"/>
    <property type="match status" value="1"/>
</dbReference>
<dbReference type="SMART" id="SM00530">
    <property type="entry name" value="HTH_XRE"/>
    <property type="match status" value="1"/>
</dbReference>